<organism evidence="1 2">
    <name type="scientific">Acinetobacter baumannii</name>
    <dbReference type="NCBI Taxonomy" id="470"/>
    <lineage>
        <taxon>Bacteria</taxon>
        <taxon>Pseudomonadati</taxon>
        <taxon>Pseudomonadota</taxon>
        <taxon>Gammaproteobacteria</taxon>
        <taxon>Moraxellales</taxon>
        <taxon>Moraxellaceae</taxon>
        <taxon>Acinetobacter</taxon>
        <taxon>Acinetobacter calcoaceticus/baumannii complex</taxon>
    </lineage>
</organism>
<feature type="non-terminal residue" evidence="1">
    <location>
        <position position="1"/>
    </location>
</feature>
<keyword evidence="1" id="KW-0378">Hydrolase</keyword>
<accession>A0A429M0J1</accession>
<dbReference type="GO" id="GO:0016787">
    <property type="term" value="F:hydrolase activity"/>
    <property type="evidence" value="ECO:0007669"/>
    <property type="project" value="UniProtKB-KW"/>
</dbReference>
<sequence>SVVEGGHMFPLEHPIDTVNYIKELIHRNSR</sequence>
<evidence type="ECO:0000313" key="1">
    <source>
        <dbReference type="EMBL" id="RSR09605.1"/>
    </source>
</evidence>
<comment type="caution">
    <text evidence="1">The sequence shown here is derived from an EMBL/GenBank/DDBJ whole genome shotgun (WGS) entry which is preliminary data.</text>
</comment>
<reference evidence="1 2" key="1">
    <citation type="submission" date="2018-10" db="EMBL/GenBank/DDBJ databases">
        <title>GWAS and RNA-Seq identify cryptic mechanisms of antimicrobial resistance in Acinetobacter baumannii.</title>
        <authorList>
            <person name="Sahl J.W."/>
        </authorList>
    </citation>
    <scope>NUCLEOTIDE SEQUENCE [LARGE SCALE GENOMIC DNA]</scope>
    <source>
        <strain evidence="1 2">TG28175</strain>
    </source>
</reference>
<gene>
    <name evidence="1" type="ORF">EA686_30010</name>
</gene>
<proteinExistence type="predicted"/>
<dbReference type="EMBL" id="RFDI01002773">
    <property type="protein sequence ID" value="RSR09605.1"/>
    <property type="molecule type" value="Genomic_DNA"/>
</dbReference>
<evidence type="ECO:0000313" key="2">
    <source>
        <dbReference type="Proteomes" id="UP000280073"/>
    </source>
</evidence>
<protein>
    <submittedName>
        <fullName evidence="1">Alpha/beta hydrolase</fullName>
    </submittedName>
</protein>
<dbReference type="AlphaFoldDB" id="A0A429M0J1"/>
<dbReference type="Proteomes" id="UP000280073">
    <property type="component" value="Unassembled WGS sequence"/>
</dbReference>
<name>A0A429M0J1_ACIBA</name>